<feature type="transmembrane region" description="Helical" evidence="7">
    <location>
        <begin position="414"/>
        <end position="435"/>
    </location>
</feature>
<dbReference type="EMBL" id="JAFEMC010000003">
    <property type="protein sequence ID" value="MBM6577038.1"/>
    <property type="molecule type" value="Genomic_DNA"/>
</dbReference>
<dbReference type="Pfam" id="PF00474">
    <property type="entry name" value="SSF"/>
    <property type="match status" value="1"/>
</dbReference>
<dbReference type="Proteomes" id="UP000763641">
    <property type="component" value="Unassembled WGS sequence"/>
</dbReference>
<feature type="transmembrane region" description="Helical" evidence="7">
    <location>
        <begin position="124"/>
        <end position="146"/>
    </location>
</feature>
<feature type="transmembrane region" description="Helical" evidence="7">
    <location>
        <begin position="6"/>
        <end position="26"/>
    </location>
</feature>
<comment type="caution">
    <text evidence="8">The sequence shown here is derived from an EMBL/GenBank/DDBJ whole genome shotgun (WGS) entry which is preliminary data.</text>
</comment>
<dbReference type="PROSITE" id="PS50283">
    <property type="entry name" value="NA_SOLUT_SYMP_3"/>
    <property type="match status" value="1"/>
</dbReference>
<keyword evidence="9" id="KW-1185">Reference proteome</keyword>
<evidence type="ECO:0000256" key="4">
    <source>
        <dbReference type="ARBA" id="ARBA00022989"/>
    </source>
</evidence>
<comment type="similarity">
    <text evidence="2 6">Belongs to the sodium:solute symporter (SSF) (TC 2.A.21) family.</text>
</comment>
<name>A0ABS2D933_9SPHN</name>
<evidence type="ECO:0000256" key="6">
    <source>
        <dbReference type="RuleBase" id="RU362091"/>
    </source>
</evidence>
<evidence type="ECO:0000256" key="2">
    <source>
        <dbReference type="ARBA" id="ARBA00006434"/>
    </source>
</evidence>
<feature type="transmembrane region" description="Helical" evidence="7">
    <location>
        <begin position="382"/>
        <end position="402"/>
    </location>
</feature>
<sequence>MQLATLDIIVVIAYAIGIFALAQWVSRDKAGAGPKNSTDYFLASKNLPWWAIGASLIAANISAEQIVGMSGSGYAIGLAIASYEWMAALTLLIVGKFFLPIFLKNEIYTMPQFLERRYGPNIRTLMAVFWLLLYVFVNLTSIIWLGSIAVTKVAGVDQDVALFALGAFALLYQLKGGLKAVALTDIVQVTLLVLGGLIIAYLTLGEIGGDAGVIGGFSRLTTELPGHFHMILEKGDPHYMDLPGLSVLIGGMWIANLSYWGFNQYIIQRALAAKSLDEAQKGVLFASFIKLIMPIIIVLPGIAAVVLAPNLAKPDEAYPTMMRLLPTGLLGLVFAALIAAIIASTASKINSIATIFTLDVWAKMKRQRSAAEDGTGADDRKLVLVGRIAAAVAILIAILTARPLLGASDQAFQFIQEFTGFFTPGITVIFLLGLFWKRANEAGALAAAIASVVLSWLLKVAMPTLPFMDRMGVVFLAALALAVVASLVIPTRRAADTIDTGDVRYATSSGFNVGAIGVVLILIVLYATFW</sequence>
<dbReference type="Gene3D" id="1.20.1730.10">
    <property type="entry name" value="Sodium/glucose cotransporter"/>
    <property type="match status" value="1"/>
</dbReference>
<feature type="transmembrane region" description="Helical" evidence="7">
    <location>
        <begin position="83"/>
        <end position="103"/>
    </location>
</feature>
<reference evidence="8 9" key="1">
    <citation type="submission" date="2020-12" db="EMBL/GenBank/DDBJ databases">
        <title>Sphingomonas sp.</title>
        <authorList>
            <person name="Kim M.K."/>
        </authorList>
    </citation>
    <scope>NUCLEOTIDE SEQUENCE [LARGE SCALE GENOMIC DNA]</scope>
    <source>
        <strain evidence="8 9">BT552</strain>
    </source>
</reference>
<feature type="transmembrane region" description="Helical" evidence="7">
    <location>
        <begin position="158"/>
        <end position="174"/>
    </location>
</feature>
<feature type="transmembrane region" description="Helical" evidence="7">
    <location>
        <begin position="283"/>
        <end position="308"/>
    </location>
</feature>
<keyword evidence="3 7" id="KW-0812">Transmembrane</keyword>
<dbReference type="RefSeq" id="WP_204199139.1">
    <property type="nucleotide sequence ID" value="NZ_JAFEMC010000003.1"/>
</dbReference>
<proteinExistence type="inferred from homology"/>
<dbReference type="InterPro" id="IPR001734">
    <property type="entry name" value="Na/solute_symporter"/>
</dbReference>
<feature type="transmembrane region" description="Helical" evidence="7">
    <location>
        <begin position="186"/>
        <end position="204"/>
    </location>
</feature>
<feature type="transmembrane region" description="Helical" evidence="7">
    <location>
        <begin position="47"/>
        <end position="63"/>
    </location>
</feature>
<dbReference type="PANTHER" id="PTHR11819">
    <property type="entry name" value="SOLUTE CARRIER FAMILY 5"/>
    <property type="match status" value="1"/>
</dbReference>
<dbReference type="NCBIfam" id="TIGR00813">
    <property type="entry name" value="sss"/>
    <property type="match status" value="1"/>
</dbReference>
<keyword evidence="5 7" id="KW-0472">Membrane</keyword>
<feature type="transmembrane region" description="Helical" evidence="7">
    <location>
        <begin position="242"/>
        <end position="262"/>
    </location>
</feature>
<comment type="subcellular location">
    <subcellularLocation>
        <location evidence="1">Membrane</location>
        <topology evidence="1">Multi-pass membrane protein</topology>
    </subcellularLocation>
</comment>
<keyword evidence="4 7" id="KW-1133">Transmembrane helix</keyword>
<evidence type="ECO:0000256" key="1">
    <source>
        <dbReference type="ARBA" id="ARBA00004141"/>
    </source>
</evidence>
<evidence type="ECO:0000313" key="9">
    <source>
        <dbReference type="Proteomes" id="UP000763641"/>
    </source>
</evidence>
<feature type="transmembrane region" description="Helical" evidence="7">
    <location>
        <begin position="328"/>
        <end position="361"/>
    </location>
</feature>
<protein>
    <submittedName>
        <fullName evidence="8">Sodium/solute symporter</fullName>
    </submittedName>
</protein>
<accession>A0ABS2D933</accession>
<organism evidence="8 9">
    <name type="scientific">Sphingomonas longa</name>
    <dbReference type="NCBI Taxonomy" id="2778730"/>
    <lineage>
        <taxon>Bacteria</taxon>
        <taxon>Pseudomonadati</taxon>
        <taxon>Pseudomonadota</taxon>
        <taxon>Alphaproteobacteria</taxon>
        <taxon>Sphingomonadales</taxon>
        <taxon>Sphingomonadaceae</taxon>
        <taxon>Sphingomonas</taxon>
    </lineage>
</organism>
<feature type="transmembrane region" description="Helical" evidence="7">
    <location>
        <begin position="470"/>
        <end position="489"/>
    </location>
</feature>
<feature type="transmembrane region" description="Helical" evidence="7">
    <location>
        <begin position="510"/>
        <end position="529"/>
    </location>
</feature>
<dbReference type="InterPro" id="IPR038377">
    <property type="entry name" value="Na/Glc_symporter_sf"/>
</dbReference>
<evidence type="ECO:0000313" key="8">
    <source>
        <dbReference type="EMBL" id="MBM6577038.1"/>
    </source>
</evidence>
<evidence type="ECO:0000256" key="7">
    <source>
        <dbReference type="SAM" id="Phobius"/>
    </source>
</evidence>
<dbReference type="PANTHER" id="PTHR11819:SF195">
    <property type="entry name" value="SODIUM_GLUCOSE COTRANSPORTER 4"/>
    <property type="match status" value="1"/>
</dbReference>
<gene>
    <name evidence="8" type="ORF">ILT43_11710</name>
</gene>
<feature type="transmembrane region" description="Helical" evidence="7">
    <location>
        <begin position="442"/>
        <end position="458"/>
    </location>
</feature>
<evidence type="ECO:0000256" key="3">
    <source>
        <dbReference type="ARBA" id="ARBA00022692"/>
    </source>
</evidence>
<evidence type="ECO:0000256" key="5">
    <source>
        <dbReference type="ARBA" id="ARBA00023136"/>
    </source>
</evidence>